<proteinExistence type="predicted"/>
<gene>
    <name evidence="2" type="ORF">AB0I48_14570</name>
</gene>
<feature type="transmembrane region" description="Helical" evidence="1">
    <location>
        <begin position="12"/>
        <end position="31"/>
    </location>
</feature>
<keyword evidence="3" id="KW-1185">Reference proteome</keyword>
<keyword evidence="1" id="KW-0472">Membrane</keyword>
<keyword evidence="1" id="KW-1133">Transmembrane helix</keyword>
<sequence length="94" mass="9574">MPDRPSRPEPRNGVGVIALAAGIVALVFAFVPAVGDLVAVPAAVIAVVCGWVGFARWDRGQATNPRDAVVGGTLGTVALFVWFLVFAATNGTAA</sequence>
<evidence type="ECO:0000256" key="1">
    <source>
        <dbReference type="SAM" id="Phobius"/>
    </source>
</evidence>
<reference evidence="2 3" key="1">
    <citation type="submission" date="2024-06" db="EMBL/GenBank/DDBJ databases">
        <title>The Natural Products Discovery Center: Release of the First 8490 Sequenced Strains for Exploring Actinobacteria Biosynthetic Diversity.</title>
        <authorList>
            <person name="Kalkreuter E."/>
            <person name="Kautsar S.A."/>
            <person name="Yang D."/>
            <person name="Bader C.D."/>
            <person name="Teijaro C.N."/>
            <person name="Fluegel L."/>
            <person name="Davis C.M."/>
            <person name="Simpson J.R."/>
            <person name="Lauterbach L."/>
            <person name="Steele A.D."/>
            <person name="Gui C."/>
            <person name="Meng S."/>
            <person name="Li G."/>
            <person name="Viehrig K."/>
            <person name="Ye F."/>
            <person name="Su P."/>
            <person name="Kiefer A.F."/>
            <person name="Nichols A."/>
            <person name="Cepeda A.J."/>
            <person name="Yan W."/>
            <person name="Fan B."/>
            <person name="Jiang Y."/>
            <person name="Adhikari A."/>
            <person name="Zheng C.-J."/>
            <person name="Schuster L."/>
            <person name="Cowan T.M."/>
            <person name="Smanski M.J."/>
            <person name="Chevrette M.G."/>
            <person name="De Carvalho L.P.S."/>
            <person name="Shen B."/>
        </authorList>
    </citation>
    <scope>NUCLEOTIDE SEQUENCE [LARGE SCALE GENOMIC DNA]</scope>
    <source>
        <strain evidence="2 3">NPDC050403</strain>
    </source>
</reference>
<keyword evidence="1" id="KW-0812">Transmembrane</keyword>
<name>A0ABV3FTN1_9NOCA</name>
<protein>
    <recommendedName>
        <fullName evidence="4">DUF4190 domain-containing protein</fullName>
    </recommendedName>
</protein>
<accession>A0ABV3FTN1</accession>
<dbReference type="Proteomes" id="UP001551695">
    <property type="component" value="Unassembled WGS sequence"/>
</dbReference>
<dbReference type="RefSeq" id="WP_357783837.1">
    <property type="nucleotide sequence ID" value="NZ_JBFAKC010000005.1"/>
</dbReference>
<evidence type="ECO:0008006" key="4">
    <source>
        <dbReference type="Google" id="ProtNLM"/>
    </source>
</evidence>
<dbReference type="EMBL" id="JBFAKC010000005">
    <property type="protein sequence ID" value="MEV0708784.1"/>
    <property type="molecule type" value="Genomic_DNA"/>
</dbReference>
<feature type="transmembrane region" description="Helical" evidence="1">
    <location>
        <begin position="37"/>
        <end position="57"/>
    </location>
</feature>
<evidence type="ECO:0000313" key="3">
    <source>
        <dbReference type="Proteomes" id="UP001551695"/>
    </source>
</evidence>
<feature type="transmembrane region" description="Helical" evidence="1">
    <location>
        <begin position="69"/>
        <end position="88"/>
    </location>
</feature>
<organism evidence="2 3">
    <name type="scientific">Nocardia aurea</name>
    <dbReference type="NCBI Taxonomy" id="2144174"/>
    <lineage>
        <taxon>Bacteria</taxon>
        <taxon>Bacillati</taxon>
        <taxon>Actinomycetota</taxon>
        <taxon>Actinomycetes</taxon>
        <taxon>Mycobacteriales</taxon>
        <taxon>Nocardiaceae</taxon>
        <taxon>Nocardia</taxon>
    </lineage>
</organism>
<comment type="caution">
    <text evidence="2">The sequence shown here is derived from an EMBL/GenBank/DDBJ whole genome shotgun (WGS) entry which is preliminary data.</text>
</comment>
<evidence type="ECO:0000313" key="2">
    <source>
        <dbReference type="EMBL" id="MEV0708784.1"/>
    </source>
</evidence>